<dbReference type="AlphaFoldDB" id="A0AA41Y322"/>
<dbReference type="EMBL" id="JAPAAF010000007">
    <property type="protein sequence ID" value="MCW0482541.1"/>
    <property type="molecule type" value="Genomic_DNA"/>
</dbReference>
<accession>A0AA41Y322</accession>
<proteinExistence type="predicted"/>
<feature type="transmembrane region" description="Helical" evidence="1">
    <location>
        <begin position="344"/>
        <end position="363"/>
    </location>
</feature>
<evidence type="ECO:0000313" key="5">
    <source>
        <dbReference type="Proteomes" id="UP001163821"/>
    </source>
</evidence>
<feature type="domain" description="Lnb N-terminal periplasmic" evidence="2">
    <location>
        <begin position="28"/>
        <end position="158"/>
    </location>
</feature>
<name>A0AA41Y322_9BACT</name>
<keyword evidence="5" id="KW-1185">Reference proteome</keyword>
<gene>
    <name evidence="4" type="ORF">N2K84_07355</name>
</gene>
<sequence>MRPILYPILIIFLLFLPFSGKAVQLSENAEISIMTCGPSELIHAIYGHTAIRVKDPGINLDVIFNYGVFSFSAPNFVYRFAKGQTDYMVAAERFSDFLEDYKRNGRSINEQVLNLTADGKQQLLDFLIDNARPENREYRYNFFFDNCASRVRDVVEKEAGATVFFQQNSGLEKTFRQHVTHYQEVLPWTNFGIQLVLGSPSDKVATAYQEMFLPYFLEKHFATAQMEVNGQKRPLVKATHRIYDAGEPESQGLRWWSPEVVLSVLLLLIIWFSVSQLRRKRVNYLVDYFLLFLTGLIGLGLLWFVWYSEHPAMRPNYNLMWAIPANFLFLFLWIIKKWRSQLKWYWLVLFIWMALFLLLSPFVPQAFPLGFYLIALMVLCRSLLHSFRFFWLKNKF</sequence>
<keyword evidence="1" id="KW-0812">Transmembrane</keyword>
<evidence type="ECO:0000259" key="3">
    <source>
        <dbReference type="Pfam" id="PF25221"/>
    </source>
</evidence>
<dbReference type="InterPro" id="IPR057436">
    <property type="entry name" value="5TMH_Lnb"/>
</dbReference>
<evidence type="ECO:0000259" key="2">
    <source>
        <dbReference type="Pfam" id="PF13387"/>
    </source>
</evidence>
<feature type="transmembrane region" description="Helical" evidence="1">
    <location>
        <begin position="318"/>
        <end position="335"/>
    </location>
</feature>
<feature type="transmembrane region" description="Helical" evidence="1">
    <location>
        <begin position="369"/>
        <end position="391"/>
    </location>
</feature>
<feature type="transmembrane region" description="Helical" evidence="1">
    <location>
        <begin position="286"/>
        <end position="306"/>
    </location>
</feature>
<evidence type="ECO:0000256" key="1">
    <source>
        <dbReference type="SAM" id="Phobius"/>
    </source>
</evidence>
<feature type="domain" description="Lnb-like transmembrane" evidence="3">
    <location>
        <begin position="255"/>
        <end position="387"/>
    </location>
</feature>
<dbReference type="Pfam" id="PF13387">
    <property type="entry name" value="Lnb_N"/>
    <property type="match status" value="1"/>
</dbReference>
<dbReference type="Pfam" id="PF25221">
    <property type="entry name" value="5TMH_Lnb"/>
    <property type="match status" value="1"/>
</dbReference>
<comment type="caution">
    <text evidence="4">The sequence shown here is derived from an EMBL/GenBank/DDBJ whole genome shotgun (WGS) entry which is preliminary data.</text>
</comment>
<protein>
    <submittedName>
        <fullName evidence="4">DUF4105 domain-containing protein</fullName>
    </submittedName>
</protein>
<keyword evidence="1" id="KW-0472">Membrane</keyword>
<dbReference type="RefSeq" id="WP_282591146.1">
    <property type="nucleotide sequence ID" value="NZ_JAPAAF010000007.1"/>
</dbReference>
<feature type="transmembrane region" description="Helical" evidence="1">
    <location>
        <begin position="255"/>
        <end position="274"/>
    </location>
</feature>
<dbReference type="InterPro" id="IPR025178">
    <property type="entry name" value="Lnb_N"/>
</dbReference>
<evidence type="ECO:0000313" key="4">
    <source>
        <dbReference type="EMBL" id="MCW0482541.1"/>
    </source>
</evidence>
<dbReference type="Proteomes" id="UP001163821">
    <property type="component" value="Unassembled WGS sequence"/>
</dbReference>
<reference evidence="4" key="1">
    <citation type="submission" date="2022-10" db="EMBL/GenBank/DDBJ databases">
        <title>Gaoshiqiia sediminis gen. nov., sp. nov., isolated from coastal sediment.</title>
        <authorList>
            <person name="Yu W.X."/>
            <person name="Mu D.S."/>
            <person name="Du J.Z."/>
            <person name="Liang Y.Q."/>
        </authorList>
    </citation>
    <scope>NUCLEOTIDE SEQUENCE</scope>
    <source>
        <strain evidence="4">A06</strain>
    </source>
</reference>
<organism evidence="4 5">
    <name type="scientific">Gaoshiqia sediminis</name>
    <dbReference type="NCBI Taxonomy" id="2986998"/>
    <lineage>
        <taxon>Bacteria</taxon>
        <taxon>Pseudomonadati</taxon>
        <taxon>Bacteroidota</taxon>
        <taxon>Bacteroidia</taxon>
        <taxon>Marinilabiliales</taxon>
        <taxon>Prolixibacteraceae</taxon>
        <taxon>Gaoshiqia</taxon>
    </lineage>
</organism>
<keyword evidence="1" id="KW-1133">Transmembrane helix</keyword>